<keyword evidence="1" id="KW-0472">Membrane</keyword>
<comment type="caution">
    <text evidence="2">The sequence shown here is derived from an EMBL/GenBank/DDBJ whole genome shotgun (WGS) entry which is preliminary data.</text>
</comment>
<organism evidence="2 3">
    <name type="scientific">Vibrio ponticus</name>
    <dbReference type="NCBI Taxonomy" id="265668"/>
    <lineage>
        <taxon>Bacteria</taxon>
        <taxon>Pseudomonadati</taxon>
        <taxon>Pseudomonadota</taxon>
        <taxon>Gammaproteobacteria</taxon>
        <taxon>Vibrionales</taxon>
        <taxon>Vibrionaceae</taxon>
        <taxon>Vibrio</taxon>
    </lineage>
</organism>
<evidence type="ECO:0008006" key="4">
    <source>
        <dbReference type="Google" id="ProtNLM"/>
    </source>
</evidence>
<keyword evidence="3" id="KW-1185">Reference proteome</keyword>
<gene>
    <name evidence="2" type="ORF">BIY21_17715</name>
</gene>
<dbReference type="Proteomes" id="UP000186206">
    <property type="component" value="Unassembled WGS sequence"/>
</dbReference>
<evidence type="ECO:0000256" key="1">
    <source>
        <dbReference type="SAM" id="Phobius"/>
    </source>
</evidence>
<evidence type="ECO:0000313" key="3">
    <source>
        <dbReference type="Proteomes" id="UP000186206"/>
    </source>
</evidence>
<reference evidence="2 3" key="1">
    <citation type="submission" date="2016-09" db="EMBL/GenBank/DDBJ databases">
        <title>Genomic Taxonomy of the Vibrionaceae.</title>
        <authorList>
            <person name="Gonzalez-Castillo A."/>
            <person name="Gomez-Gil B."/>
            <person name="Enciso-Ibarra K."/>
        </authorList>
    </citation>
    <scope>NUCLEOTIDE SEQUENCE [LARGE SCALE GENOMIC DNA]</scope>
    <source>
        <strain evidence="2 3">CAIM 1731</strain>
    </source>
</reference>
<feature type="transmembrane region" description="Helical" evidence="1">
    <location>
        <begin position="6"/>
        <end position="29"/>
    </location>
</feature>
<protein>
    <recommendedName>
        <fullName evidence="4">Biopolymer transporter ExbD</fullName>
    </recommendedName>
</protein>
<dbReference type="EMBL" id="MJMI01000127">
    <property type="protein sequence ID" value="OLQ86833.1"/>
    <property type="molecule type" value="Genomic_DNA"/>
</dbReference>
<accession>A0ABX3FCG7</accession>
<sequence length="147" mass="16584">MNDDSLAPFVDALASSLIVMVLVCIFFLIQTSAAITSAAKMEAVVEVEDQAYTPIVYREIFGSDLENKEIKYVVNFKLEPQLVEQIRAQLNDVENVKVIIESRDSERKSAVNIMRFLAILDLPEAMKITTEIVESKSVISKVRWETN</sequence>
<proteinExistence type="predicted"/>
<dbReference type="RefSeq" id="WP_075651834.1">
    <property type="nucleotide sequence ID" value="NZ_AP019658.1"/>
</dbReference>
<keyword evidence="1" id="KW-0812">Transmembrane</keyword>
<name>A0ABX3FCG7_9VIBR</name>
<evidence type="ECO:0000313" key="2">
    <source>
        <dbReference type="EMBL" id="OLQ86833.1"/>
    </source>
</evidence>
<keyword evidence="1" id="KW-1133">Transmembrane helix</keyword>